<keyword evidence="2" id="KW-1185">Reference proteome</keyword>
<comment type="caution">
    <text evidence="1">The sequence shown here is derived from an EMBL/GenBank/DDBJ whole genome shotgun (WGS) entry which is preliminary data.</text>
</comment>
<organism evidence="1 2">
    <name type="scientific">Clavelina lepadiformis</name>
    <name type="common">Light-bulb sea squirt</name>
    <name type="synonym">Ascidia lepadiformis</name>
    <dbReference type="NCBI Taxonomy" id="159417"/>
    <lineage>
        <taxon>Eukaryota</taxon>
        <taxon>Metazoa</taxon>
        <taxon>Chordata</taxon>
        <taxon>Tunicata</taxon>
        <taxon>Ascidiacea</taxon>
        <taxon>Aplousobranchia</taxon>
        <taxon>Clavelinidae</taxon>
        <taxon>Clavelina</taxon>
    </lineage>
</organism>
<accession>A0ABP0FFB8</accession>
<protein>
    <submittedName>
        <fullName evidence="1">Uncharacterized protein</fullName>
    </submittedName>
</protein>
<dbReference type="Proteomes" id="UP001642483">
    <property type="component" value="Unassembled WGS sequence"/>
</dbReference>
<reference evidence="1 2" key="1">
    <citation type="submission" date="2024-02" db="EMBL/GenBank/DDBJ databases">
        <authorList>
            <person name="Daric V."/>
            <person name="Darras S."/>
        </authorList>
    </citation>
    <scope>NUCLEOTIDE SEQUENCE [LARGE SCALE GENOMIC DNA]</scope>
</reference>
<dbReference type="EMBL" id="CAWYQH010000046">
    <property type="protein sequence ID" value="CAK8677436.1"/>
    <property type="molecule type" value="Genomic_DNA"/>
</dbReference>
<gene>
    <name evidence="1" type="ORF">CVLEPA_LOCUS6817</name>
</gene>
<evidence type="ECO:0000313" key="1">
    <source>
        <dbReference type="EMBL" id="CAK8677436.1"/>
    </source>
</evidence>
<name>A0ABP0FFB8_CLALP</name>
<proteinExistence type="predicted"/>
<evidence type="ECO:0000313" key="2">
    <source>
        <dbReference type="Proteomes" id="UP001642483"/>
    </source>
</evidence>
<sequence>MLSLGGVVDRENLCVEPMDRTMLVDHFSAENPDPELVQRPRSNKMYKTPMDCIPECVPTSEDWNAVSDSTATTVCCYLHVQGNKTEFGSSQTGRIHLLSTSSAKV</sequence>